<evidence type="ECO:0000256" key="1">
    <source>
        <dbReference type="ARBA" id="ARBA00004448"/>
    </source>
</evidence>
<organism evidence="22">
    <name type="scientific">Krisna concava</name>
    <dbReference type="NCBI Taxonomy" id="1962554"/>
    <lineage>
        <taxon>Eukaryota</taxon>
        <taxon>Metazoa</taxon>
        <taxon>Ecdysozoa</taxon>
        <taxon>Arthropoda</taxon>
        <taxon>Hexapoda</taxon>
        <taxon>Insecta</taxon>
        <taxon>Pterygota</taxon>
        <taxon>Neoptera</taxon>
        <taxon>Paraneoptera</taxon>
        <taxon>Hemiptera</taxon>
        <taxon>Auchenorrhyncha</taxon>
        <taxon>Membracoidea</taxon>
        <taxon>Cicadellidae</taxon>
        <taxon>Iassinae</taxon>
        <taxon>Krisna</taxon>
    </lineage>
</organism>
<keyword evidence="15 18" id="KW-0496">Mitochondrion</keyword>
<dbReference type="InterPro" id="IPR036257">
    <property type="entry name" value="Cyt_c_oxidase_su2_TM_sf"/>
</dbReference>
<evidence type="ECO:0000256" key="9">
    <source>
        <dbReference type="ARBA" id="ARBA00022792"/>
    </source>
</evidence>
<evidence type="ECO:0000256" key="18">
    <source>
        <dbReference type="RuleBase" id="RU000457"/>
    </source>
</evidence>
<evidence type="ECO:0000256" key="14">
    <source>
        <dbReference type="ARBA" id="ARBA00023008"/>
    </source>
</evidence>
<evidence type="ECO:0000256" key="13">
    <source>
        <dbReference type="ARBA" id="ARBA00022989"/>
    </source>
</evidence>
<feature type="transmembrane region" description="Helical" evidence="19">
    <location>
        <begin position="63"/>
        <end position="87"/>
    </location>
</feature>
<dbReference type="InterPro" id="IPR045187">
    <property type="entry name" value="CcO_II"/>
</dbReference>
<dbReference type="NCBIfam" id="TIGR02866">
    <property type="entry name" value="CoxB"/>
    <property type="match status" value="1"/>
</dbReference>
<keyword evidence="11" id="KW-1278">Translocase</keyword>
<keyword evidence="14 18" id="KW-0186">Copper</keyword>
<evidence type="ECO:0000256" key="4">
    <source>
        <dbReference type="ARBA" id="ARBA00015946"/>
    </source>
</evidence>
<keyword evidence="6 18" id="KW-0679">Respiratory chain</keyword>
<keyword evidence="8 18" id="KW-0479">Metal-binding</keyword>
<evidence type="ECO:0000256" key="6">
    <source>
        <dbReference type="ARBA" id="ARBA00022660"/>
    </source>
</evidence>
<evidence type="ECO:0000256" key="2">
    <source>
        <dbReference type="ARBA" id="ARBA00007866"/>
    </source>
</evidence>
<dbReference type="CTD" id="4513"/>
<dbReference type="InterPro" id="IPR034210">
    <property type="entry name" value="CcO_II_C"/>
</dbReference>
<dbReference type="PANTHER" id="PTHR22888">
    <property type="entry name" value="CYTOCHROME C OXIDASE, SUBUNIT II"/>
    <property type="match status" value="1"/>
</dbReference>
<feature type="domain" description="Cytochrome oxidase subunit II copper A binding" evidence="20">
    <location>
        <begin position="92"/>
        <end position="224"/>
    </location>
</feature>
<comment type="subcellular location">
    <subcellularLocation>
        <location evidence="1 18">Mitochondrion inner membrane</location>
        <topology evidence="1 18">Multi-pass membrane protein</topology>
    </subcellularLocation>
</comment>
<evidence type="ECO:0000256" key="19">
    <source>
        <dbReference type="SAM" id="Phobius"/>
    </source>
</evidence>
<dbReference type="AlphaFoldDB" id="A0A6C0MDU6"/>
<evidence type="ECO:0000256" key="3">
    <source>
        <dbReference type="ARBA" id="ARBA00011164"/>
    </source>
</evidence>
<geneLocation type="mitochondrion" evidence="22"/>
<dbReference type="Gene3D" id="2.60.40.420">
    <property type="entry name" value="Cupredoxins - blue copper proteins"/>
    <property type="match status" value="1"/>
</dbReference>
<evidence type="ECO:0000256" key="12">
    <source>
        <dbReference type="ARBA" id="ARBA00022982"/>
    </source>
</evidence>
<dbReference type="GO" id="GO:0042773">
    <property type="term" value="P:ATP synthesis coupled electron transport"/>
    <property type="evidence" value="ECO:0007669"/>
    <property type="project" value="TreeGrafter"/>
</dbReference>
<gene>
    <name evidence="22" type="primary">COX2</name>
</gene>
<dbReference type="GO" id="GO:0016491">
    <property type="term" value="F:oxidoreductase activity"/>
    <property type="evidence" value="ECO:0007669"/>
    <property type="project" value="InterPro"/>
</dbReference>
<dbReference type="SUPFAM" id="SSF49503">
    <property type="entry name" value="Cupredoxins"/>
    <property type="match status" value="1"/>
</dbReference>
<dbReference type="InterPro" id="IPR008972">
    <property type="entry name" value="Cupredoxin"/>
</dbReference>
<sequence length="224" mass="26550">MLNWKMFMFQDSLSPIMEQLIMFHDHSMMIIMMITVTVMFMMYSLFMNKLINRFMLEGQMIELIWTIIPAILLVFIALPSIRILYLLEEVNNPNLTVKTIGHQWFWSYEYFDYKEIEFDSYMKPITKMKNEFRLIENDNRLILPFNTKIRVIVSSSDVIHSWTIPCLGVKIDAVPGRINQSTFMMTRPGLYFGQCSEICGSNHSFMPIMLESINMNSFLNWLKT</sequence>
<keyword evidence="10" id="KW-0460">Magnesium</keyword>
<evidence type="ECO:0000256" key="17">
    <source>
        <dbReference type="ARBA" id="ARBA00049512"/>
    </source>
</evidence>
<dbReference type="EMBL" id="MN577635">
    <property type="protein sequence ID" value="QHV34348.1"/>
    <property type="molecule type" value="Genomic_DNA"/>
</dbReference>
<protein>
    <recommendedName>
        <fullName evidence="4 18">Cytochrome c oxidase subunit 2</fullName>
    </recommendedName>
</protein>
<evidence type="ECO:0000313" key="22">
    <source>
        <dbReference type="EMBL" id="QHV34348.1"/>
    </source>
</evidence>
<dbReference type="PRINTS" id="PR01166">
    <property type="entry name" value="CYCOXIDASEII"/>
</dbReference>
<dbReference type="PROSITE" id="PS50999">
    <property type="entry name" value="COX2_TM"/>
    <property type="match status" value="1"/>
</dbReference>
<dbReference type="RefSeq" id="YP_009733510.1">
    <property type="nucleotide sequence ID" value="NC_046067.1"/>
</dbReference>
<evidence type="ECO:0000256" key="16">
    <source>
        <dbReference type="ARBA" id="ARBA00023136"/>
    </source>
</evidence>
<dbReference type="PANTHER" id="PTHR22888:SF9">
    <property type="entry name" value="CYTOCHROME C OXIDASE SUBUNIT 2"/>
    <property type="match status" value="1"/>
</dbReference>
<evidence type="ECO:0000256" key="7">
    <source>
        <dbReference type="ARBA" id="ARBA00022692"/>
    </source>
</evidence>
<evidence type="ECO:0000256" key="11">
    <source>
        <dbReference type="ARBA" id="ARBA00022967"/>
    </source>
</evidence>
<dbReference type="GO" id="GO:0005743">
    <property type="term" value="C:mitochondrial inner membrane"/>
    <property type="evidence" value="ECO:0007669"/>
    <property type="project" value="UniProtKB-SubCell"/>
</dbReference>
<keyword evidence="9 18" id="KW-0999">Mitochondrion inner membrane</keyword>
<dbReference type="SUPFAM" id="SSF81464">
    <property type="entry name" value="Cytochrome c oxidase subunit II-like, transmembrane region"/>
    <property type="match status" value="1"/>
</dbReference>
<dbReference type="CDD" id="cd13912">
    <property type="entry name" value="CcO_II_C"/>
    <property type="match status" value="1"/>
</dbReference>
<dbReference type="Pfam" id="PF02790">
    <property type="entry name" value="COX2_TM"/>
    <property type="match status" value="1"/>
</dbReference>
<comment type="function">
    <text evidence="18">Component of the cytochrome c oxidase, the last enzyme in the mitochondrial electron transport chain which drives oxidative phosphorylation. The respiratory chain contains 3 multisubunit complexes succinate dehydrogenase (complex II, CII), ubiquinol-cytochrome c oxidoreductase (cytochrome b-c1 complex, complex III, CIII) and cytochrome c oxidase (complex IV, CIV), that cooperate to transfer electrons derived from NADH and succinate to molecular oxygen, creating an electrochemical gradient over the inner membrane that drives transmembrane transport and the ATP synthase. Cytochrome c oxidase is the component of the respiratory chain that catalyzes the reduction of oxygen to water. Electrons originating from reduced cytochrome c in the intermembrane space (IMS) are transferred via the dinuclear copper A center (CU(A)) of subunit 2 and heme A of subunit 1 to the active site in subunit 1, a binuclear center (BNC) formed by heme A3 and copper B (CU(B)). The BNC reduces molecular oxygen to 2 water molecules using 4 electrons from cytochrome c in the IMS and 4 protons from the mitochondrial matrix.</text>
</comment>
<dbReference type="InterPro" id="IPR014222">
    <property type="entry name" value="Cyt_c_oxidase_su2"/>
</dbReference>
<comment type="subunit">
    <text evidence="3">Component of the cytochrome c oxidase (complex IV, CIV), a multisubunit enzyme composed of a catalytic core of 3 subunits and several supernumerary subunits. The complex exists as a monomer or a dimer and forms supercomplexes (SCs) in the inner mitochondrial membrane with ubiquinol-cytochrome c oxidoreductase (cytochrome b-c1 complex, complex III, CIII).</text>
</comment>
<keyword evidence="7 18" id="KW-0812">Transmembrane</keyword>
<feature type="domain" description="Cytochrome oxidase subunit II transmembrane region profile" evidence="21">
    <location>
        <begin position="1"/>
        <end position="91"/>
    </location>
</feature>
<dbReference type="GeneID" id="44154354"/>
<keyword evidence="16 18" id="KW-0472">Membrane</keyword>
<evidence type="ECO:0000256" key="10">
    <source>
        <dbReference type="ARBA" id="ARBA00022842"/>
    </source>
</evidence>
<evidence type="ECO:0000259" key="21">
    <source>
        <dbReference type="PROSITE" id="PS50999"/>
    </source>
</evidence>
<dbReference type="GO" id="GO:0004129">
    <property type="term" value="F:cytochrome-c oxidase activity"/>
    <property type="evidence" value="ECO:0007669"/>
    <property type="project" value="UniProtKB-EC"/>
</dbReference>
<evidence type="ECO:0000256" key="5">
    <source>
        <dbReference type="ARBA" id="ARBA00022448"/>
    </source>
</evidence>
<evidence type="ECO:0000259" key="20">
    <source>
        <dbReference type="PROSITE" id="PS50857"/>
    </source>
</evidence>
<keyword evidence="5 18" id="KW-0813">Transport</keyword>
<accession>A0A6C0MDU6</accession>
<proteinExistence type="inferred from homology"/>
<dbReference type="FunFam" id="2.60.40.420:FF:000001">
    <property type="entry name" value="Cytochrome c oxidase subunit 2"/>
    <property type="match status" value="1"/>
</dbReference>
<keyword evidence="12 18" id="KW-0249">Electron transport</keyword>
<dbReference type="InterPro" id="IPR011759">
    <property type="entry name" value="Cyt_c_oxidase_su2_TM_dom"/>
</dbReference>
<dbReference type="InterPro" id="IPR001505">
    <property type="entry name" value="Copper_CuA"/>
</dbReference>
<dbReference type="GO" id="GO:0005507">
    <property type="term" value="F:copper ion binding"/>
    <property type="evidence" value="ECO:0007669"/>
    <property type="project" value="InterPro"/>
</dbReference>
<comment type="similarity">
    <text evidence="2 18">Belongs to the cytochrome c oxidase subunit 2 family.</text>
</comment>
<comment type="catalytic activity">
    <reaction evidence="17">
        <text>4 Fe(II)-[cytochrome c] + O2 + 8 H(+)(in) = 4 Fe(III)-[cytochrome c] + 2 H2O + 4 H(+)(out)</text>
        <dbReference type="Rhea" id="RHEA:11436"/>
        <dbReference type="Rhea" id="RHEA-COMP:10350"/>
        <dbReference type="Rhea" id="RHEA-COMP:14399"/>
        <dbReference type="ChEBI" id="CHEBI:15377"/>
        <dbReference type="ChEBI" id="CHEBI:15378"/>
        <dbReference type="ChEBI" id="CHEBI:15379"/>
        <dbReference type="ChEBI" id="CHEBI:29033"/>
        <dbReference type="ChEBI" id="CHEBI:29034"/>
        <dbReference type="EC" id="7.1.1.9"/>
    </reaction>
    <physiologicalReaction direction="left-to-right" evidence="17">
        <dbReference type="Rhea" id="RHEA:11437"/>
    </physiologicalReaction>
</comment>
<evidence type="ECO:0000256" key="8">
    <source>
        <dbReference type="ARBA" id="ARBA00022723"/>
    </source>
</evidence>
<dbReference type="InterPro" id="IPR002429">
    <property type="entry name" value="CcO_II-like_C"/>
</dbReference>
<comment type="cofactor">
    <cofactor evidence="18">
        <name>Cu cation</name>
        <dbReference type="ChEBI" id="CHEBI:23378"/>
    </cofactor>
    <text evidence="18">Binds a copper A center.</text>
</comment>
<feature type="transmembrane region" description="Helical" evidence="19">
    <location>
        <begin position="20"/>
        <end position="43"/>
    </location>
</feature>
<name>A0A6C0MDU6_9HEMI</name>
<evidence type="ECO:0000256" key="15">
    <source>
        <dbReference type="ARBA" id="ARBA00023128"/>
    </source>
</evidence>
<dbReference type="Pfam" id="PF00116">
    <property type="entry name" value="COX2"/>
    <property type="match status" value="1"/>
</dbReference>
<dbReference type="Gene3D" id="1.10.287.90">
    <property type="match status" value="1"/>
</dbReference>
<dbReference type="PROSITE" id="PS50857">
    <property type="entry name" value="COX2_CUA"/>
    <property type="match status" value="1"/>
</dbReference>
<keyword evidence="13 19" id="KW-1133">Transmembrane helix</keyword>
<reference evidence="22" key="1">
    <citation type="journal article" date="2020" name="Int. J. Biol. Macromol.">
        <title>Comparative mitogenomes of six species in the subfamily Iassinae (Hemiptera: Cicadellidae) and phylogenetic analysis.</title>
        <authorList>
            <person name="Wang J."/>
            <person name="Wu Y."/>
            <person name="Dai R."/>
            <person name="Yang M."/>
        </authorList>
    </citation>
    <scope>NUCLEOTIDE SEQUENCE</scope>
</reference>
<dbReference type="PROSITE" id="PS00078">
    <property type="entry name" value="COX2"/>
    <property type="match status" value="1"/>
</dbReference>